<dbReference type="Proteomes" id="UP001652661">
    <property type="component" value="Chromosome 2R"/>
</dbReference>
<feature type="chain" id="PRO_5028401360" evidence="2">
    <location>
        <begin position="19"/>
        <end position="210"/>
    </location>
</feature>
<keyword evidence="2" id="KW-0732">Signal</keyword>
<feature type="signal peptide" evidence="2">
    <location>
        <begin position="1"/>
        <end position="18"/>
    </location>
</feature>
<reference evidence="3" key="1">
    <citation type="submission" date="2025-05" db="UniProtKB">
        <authorList>
            <consortium name="RefSeq"/>
        </authorList>
    </citation>
    <scope>NUCLEOTIDE SEQUENCE [LARGE SCALE GENOMIC DNA]</scope>
    <source>
        <strain evidence="3">14028-0561.14</strain>
    </source>
</reference>
<evidence type="ECO:0000313" key="3">
    <source>
        <dbReference type="Proteomes" id="UP001652661"/>
    </source>
</evidence>
<dbReference type="OrthoDB" id="6783084at2759"/>
<protein>
    <submittedName>
        <fullName evidence="4">Secreted protein C</fullName>
    </submittedName>
</protein>
<evidence type="ECO:0000313" key="4">
    <source>
        <dbReference type="RefSeq" id="XP_017019709.1"/>
    </source>
</evidence>
<accession>A0A6P4I784</accession>
<sequence length="210" mass="21458">MKYAVLALALFAVSAASASSAGQFLPRAFFTLDSEGHQSDVHPVNAHLLRRLRRQVVSSSSSSSSSSSGTGGSYTFSSHSVQNPDGSGQSGSSYTQQAASVPSAGVSFDSRFGEDSATGNYNPSYNNGAYNTGVNSGAYNTASNINTNAGFGSLSSSQQSYGSGAVPSTQIHQTVTTIDANGNQKVTTVHGATDQSGVLNVQKNTATYSG</sequence>
<proteinExistence type="predicted"/>
<evidence type="ECO:0000256" key="2">
    <source>
        <dbReference type="SAM" id="SignalP"/>
    </source>
</evidence>
<feature type="compositionally biased region" description="Low complexity" evidence="1">
    <location>
        <begin position="58"/>
        <end position="100"/>
    </location>
</feature>
<keyword evidence="3" id="KW-1185">Reference proteome</keyword>
<dbReference type="AlphaFoldDB" id="A0A6P4I784"/>
<reference evidence="4" key="2">
    <citation type="submission" date="2025-08" db="UniProtKB">
        <authorList>
            <consortium name="RefSeq"/>
        </authorList>
    </citation>
    <scope>IDENTIFICATION</scope>
    <source>
        <strain evidence="4">14028-0561.14</strain>
        <tissue evidence="4">Whole fly</tissue>
    </source>
</reference>
<dbReference type="RefSeq" id="XP_017019709.1">
    <property type="nucleotide sequence ID" value="XM_017164220.3"/>
</dbReference>
<feature type="region of interest" description="Disordered" evidence="1">
    <location>
        <begin position="57"/>
        <end position="100"/>
    </location>
</feature>
<organism evidence="3 4">
    <name type="scientific">Drosophila kikkawai</name>
    <name type="common">Fruit fly</name>
    <dbReference type="NCBI Taxonomy" id="30033"/>
    <lineage>
        <taxon>Eukaryota</taxon>
        <taxon>Metazoa</taxon>
        <taxon>Ecdysozoa</taxon>
        <taxon>Arthropoda</taxon>
        <taxon>Hexapoda</taxon>
        <taxon>Insecta</taxon>
        <taxon>Pterygota</taxon>
        <taxon>Neoptera</taxon>
        <taxon>Endopterygota</taxon>
        <taxon>Diptera</taxon>
        <taxon>Brachycera</taxon>
        <taxon>Muscomorpha</taxon>
        <taxon>Ephydroidea</taxon>
        <taxon>Drosophilidae</taxon>
        <taxon>Drosophila</taxon>
        <taxon>Sophophora</taxon>
    </lineage>
</organism>
<evidence type="ECO:0000256" key="1">
    <source>
        <dbReference type="SAM" id="MobiDB-lite"/>
    </source>
</evidence>
<gene>
    <name evidence="4" type="primary">hui</name>
</gene>
<name>A0A6P4I784_DROKI</name>